<keyword evidence="1" id="KW-0874">Quinone</keyword>
<feature type="domain" description="NADH-quinone oxidoreductase subunit D" evidence="2">
    <location>
        <begin position="125"/>
        <end position="294"/>
    </location>
</feature>
<dbReference type="AlphaFoldDB" id="A0A8J6R6W0"/>
<dbReference type="GO" id="GO:0051287">
    <property type="term" value="F:NAD binding"/>
    <property type="evidence" value="ECO:0007669"/>
    <property type="project" value="InterPro"/>
</dbReference>
<comment type="catalytic activity">
    <reaction evidence="1">
        <text>a quinone + NADH + 5 H(+)(in) = a quinol + NAD(+) + 4 H(+)(out)</text>
        <dbReference type="Rhea" id="RHEA:57888"/>
        <dbReference type="ChEBI" id="CHEBI:15378"/>
        <dbReference type="ChEBI" id="CHEBI:24646"/>
        <dbReference type="ChEBI" id="CHEBI:57540"/>
        <dbReference type="ChEBI" id="CHEBI:57945"/>
        <dbReference type="ChEBI" id="CHEBI:132124"/>
    </reaction>
</comment>
<accession>A0A8J6R6W0</accession>
<keyword evidence="3" id="KW-0560">Oxidoreductase</keyword>
<dbReference type="RefSeq" id="WP_191157732.1">
    <property type="nucleotide sequence ID" value="NZ_JACWUN010000021.1"/>
</dbReference>
<dbReference type="GO" id="GO:0005886">
    <property type="term" value="C:plasma membrane"/>
    <property type="evidence" value="ECO:0007669"/>
    <property type="project" value="UniProtKB-SubCell"/>
</dbReference>
<dbReference type="PANTHER" id="PTHR11993:SF10">
    <property type="entry name" value="NADH DEHYDROGENASE [UBIQUINONE] IRON-SULFUR PROTEIN 2, MITOCHONDRIAL"/>
    <property type="match status" value="1"/>
</dbReference>
<keyword evidence="4" id="KW-1185">Reference proteome</keyword>
<dbReference type="PANTHER" id="PTHR11993">
    <property type="entry name" value="NADH-UBIQUINONE OXIDOREDUCTASE 49 KDA SUBUNIT"/>
    <property type="match status" value="1"/>
</dbReference>
<keyword evidence="1" id="KW-0830">Ubiquinone</keyword>
<name>A0A8J6R6W0_9BACT</name>
<keyword evidence="1" id="KW-1278">Translocase</keyword>
<comment type="similarity">
    <text evidence="1">Belongs to the complex I 49 kDa subunit family.</text>
</comment>
<dbReference type="GO" id="GO:0050136">
    <property type="term" value="F:NADH dehydrogenase (quinone) (non-electrogenic) activity"/>
    <property type="evidence" value="ECO:0007669"/>
    <property type="project" value="UniProtKB-UniRule"/>
</dbReference>
<dbReference type="InterPro" id="IPR029014">
    <property type="entry name" value="NiFe-Hase_large"/>
</dbReference>
<dbReference type="Gene3D" id="1.10.645.10">
    <property type="entry name" value="Cytochrome-c3 Hydrogenase, chain B"/>
    <property type="match status" value="1"/>
</dbReference>
<gene>
    <name evidence="1" type="primary">nuoD</name>
    <name evidence="3" type="ORF">ICT70_14070</name>
</gene>
<dbReference type="EMBL" id="JACWUN010000021">
    <property type="protein sequence ID" value="MBD1401784.1"/>
    <property type="molecule type" value="Genomic_DNA"/>
</dbReference>
<sequence>MTTMAEKGEHRYILNMGPQHPSTHGVLRVILEMEGEYVMDPQPVLGYGHRMHEKMAESRPWPNFLPNAARMDYLSALIYNHGYVGVVERLAGIEATPRAEYIRVITSELNRLQSHLLWLGVLVLDLGAFTPIMYTFEDREKILDILEDVTGSRLTYCYMRVGGVVRDIDDKFVERTREYISWQRSRMPMYDKLVTGNIIFRKRIEKIGEFNPDMARRYGLTGPVLRGTGIPYDIRRAEPYSVYPEFDFEIPTETTGDCMAAYLVRVREIEQSLRILEQALDKLPAGPAMAKVPKKLKLPAGDACYAVESPRGELVYHLTGDGSDTPYRMKIRVPSFSNLSLLPELCRGMLLSDLCACMGSLDLVIPEIDR</sequence>
<comment type="caution">
    <text evidence="3">The sequence shown here is derived from an EMBL/GenBank/DDBJ whole genome shotgun (WGS) entry which is preliminary data.</text>
</comment>
<organism evidence="3 4">
    <name type="scientific">Pelovirga terrestris</name>
    <dbReference type="NCBI Taxonomy" id="2771352"/>
    <lineage>
        <taxon>Bacteria</taxon>
        <taxon>Pseudomonadati</taxon>
        <taxon>Thermodesulfobacteriota</taxon>
        <taxon>Desulfuromonadia</taxon>
        <taxon>Geobacterales</taxon>
        <taxon>Geobacteraceae</taxon>
        <taxon>Pelovirga</taxon>
    </lineage>
</organism>
<keyword evidence="1" id="KW-0813">Transport</keyword>
<comment type="subunit">
    <text evidence="1">NDH-1 is composed of 14 different subunits. Subunits NuoB, C, D, E, F, and G constitute the peripheral sector of the complex.</text>
</comment>
<dbReference type="GO" id="GO:0048038">
    <property type="term" value="F:quinone binding"/>
    <property type="evidence" value="ECO:0007669"/>
    <property type="project" value="UniProtKB-KW"/>
</dbReference>
<dbReference type="SUPFAM" id="SSF56762">
    <property type="entry name" value="HydB/Nqo4-like"/>
    <property type="match status" value="1"/>
</dbReference>
<dbReference type="Pfam" id="PF00346">
    <property type="entry name" value="Complex1_49kDa"/>
    <property type="match status" value="1"/>
</dbReference>
<dbReference type="Proteomes" id="UP000632828">
    <property type="component" value="Unassembled WGS sequence"/>
</dbReference>
<dbReference type="InterPro" id="IPR022885">
    <property type="entry name" value="NDH1_su_D/H"/>
</dbReference>
<evidence type="ECO:0000313" key="4">
    <source>
        <dbReference type="Proteomes" id="UP000632828"/>
    </source>
</evidence>
<evidence type="ECO:0000313" key="3">
    <source>
        <dbReference type="EMBL" id="MBD1401784.1"/>
    </source>
</evidence>
<comment type="function">
    <text evidence="1">NDH-1 shuttles electrons from NADH, via FMN and iron-sulfur (Fe-S) centers, to quinones in the respiratory chain. The immediate electron acceptor for the enzyme in this species is believed to be ubiquinone. Couples the redox reaction to proton translocation (for every two electrons transferred, four hydrogen ions are translocated across the cytoplasmic membrane), and thus conserves the redox energy in a proton gradient.</text>
</comment>
<comment type="subcellular location">
    <subcellularLocation>
        <location evidence="1">Cell membrane</location>
        <topology evidence="1">Peripheral membrane protein</topology>
        <orientation evidence="1">Cytoplasmic side</orientation>
    </subcellularLocation>
</comment>
<proteinExistence type="inferred from homology"/>
<keyword evidence="1" id="KW-1003">Cell membrane</keyword>
<dbReference type="InterPro" id="IPR001135">
    <property type="entry name" value="NADH_Q_OxRdtase_suD"/>
</dbReference>
<evidence type="ECO:0000259" key="2">
    <source>
        <dbReference type="Pfam" id="PF00346"/>
    </source>
</evidence>
<evidence type="ECO:0000256" key="1">
    <source>
        <dbReference type="HAMAP-Rule" id="MF_01358"/>
    </source>
</evidence>
<keyword evidence="1" id="KW-0520">NAD</keyword>
<dbReference type="EC" id="7.1.1.-" evidence="1"/>
<keyword evidence="1" id="KW-0472">Membrane</keyword>
<reference evidence="3" key="1">
    <citation type="submission" date="2020-09" db="EMBL/GenBank/DDBJ databases">
        <title>Pelobacter alkaliphilus sp. nov., a novel anaerobic arsenate-reducing bacterium from terrestrial mud volcano.</title>
        <authorList>
            <person name="Khomyakova M.A."/>
            <person name="Merkel A.Y."/>
            <person name="Slobodkin A.I."/>
        </authorList>
    </citation>
    <scope>NUCLEOTIDE SEQUENCE</scope>
    <source>
        <strain evidence="3">M08fum</strain>
    </source>
</reference>
<dbReference type="HAMAP" id="MF_01358">
    <property type="entry name" value="NDH1_NuoD"/>
    <property type="match status" value="1"/>
</dbReference>
<protein>
    <recommendedName>
        <fullName evidence="1">NADH-quinone oxidoreductase subunit D</fullName>
        <ecNumber evidence="1">7.1.1.-</ecNumber>
    </recommendedName>
    <alternativeName>
        <fullName evidence="1">NADH dehydrogenase I subunit D</fullName>
    </alternativeName>
    <alternativeName>
        <fullName evidence="1">NDH-1 subunit D</fullName>
    </alternativeName>
</protein>